<keyword evidence="2" id="KW-1185">Reference proteome</keyword>
<evidence type="ECO:0000313" key="1">
    <source>
        <dbReference type="EMBL" id="BCB91256.1"/>
    </source>
</evidence>
<protein>
    <submittedName>
        <fullName evidence="1">Uncharacterized protein</fullName>
    </submittedName>
</protein>
<dbReference type="RefSeq" id="WP_173164144.1">
    <property type="nucleotide sequence ID" value="NZ_AP022871.1"/>
</dbReference>
<dbReference type="AlphaFoldDB" id="A0A6F8YYW0"/>
<accession>A0A6F8YYW0</accession>
<dbReference type="Proteomes" id="UP000503011">
    <property type="component" value="Chromosome"/>
</dbReference>
<sequence length="130" mass="13931">MTAVGDGGAGPYRGVLPLGEALERMEGLFGDLSALGRDCPLSADVDFGELAGQPDDWDEHVARLESDPAYEARYERLAETYLASRGSTAACPWSTTAAATGSSSWYYSYLEFGDDARYRPVEPTDQGAPP</sequence>
<name>A0A6F8YYW0_9ACTN</name>
<gene>
    <name evidence="1" type="ORF">Psuf_085690</name>
</gene>
<reference evidence="1 2" key="1">
    <citation type="submission" date="2020-03" db="EMBL/GenBank/DDBJ databases">
        <title>Whole genome shotgun sequence of Phytohabitans suffuscus NBRC 105367.</title>
        <authorList>
            <person name="Komaki H."/>
            <person name="Tamura T."/>
        </authorList>
    </citation>
    <scope>NUCLEOTIDE SEQUENCE [LARGE SCALE GENOMIC DNA]</scope>
    <source>
        <strain evidence="1 2">NBRC 105367</strain>
    </source>
</reference>
<proteinExistence type="predicted"/>
<dbReference type="KEGG" id="psuu:Psuf_085690"/>
<dbReference type="EMBL" id="AP022871">
    <property type="protein sequence ID" value="BCB91256.1"/>
    <property type="molecule type" value="Genomic_DNA"/>
</dbReference>
<reference evidence="1 2" key="2">
    <citation type="submission" date="2020-03" db="EMBL/GenBank/DDBJ databases">
        <authorList>
            <person name="Ichikawa N."/>
            <person name="Kimura A."/>
            <person name="Kitahashi Y."/>
            <person name="Uohara A."/>
        </authorList>
    </citation>
    <scope>NUCLEOTIDE SEQUENCE [LARGE SCALE GENOMIC DNA]</scope>
    <source>
        <strain evidence="1 2">NBRC 105367</strain>
    </source>
</reference>
<organism evidence="1 2">
    <name type="scientific">Phytohabitans suffuscus</name>
    <dbReference type="NCBI Taxonomy" id="624315"/>
    <lineage>
        <taxon>Bacteria</taxon>
        <taxon>Bacillati</taxon>
        <taxon>Actinomycetota</taxon>
        <taxon>Actinomycetes</taxon>
        <taxon>Micromonosporales</taxon>
        <taxon>Micromonosporaceae</taxon>
    </lineage>
</organism>
<evidence type="ECO:0000313" key="2">
    <source>
        <dbReference type="Proteomes" id="UP000503011"/>
    </source>
</evidence>